<sequence>MREIGKIIAGGDCGENDCPSVALVEGEPGMIDVQGYHQSDISTPSGEVVARIPISVLLEAARALGN</sequence>
<organism evidence="1 2">
    <name type="scientific">Actinocorallia libanotica</name>
    <dbReference type="NCBI Taxonomy" id="46162"/>
    <lineage>
        <taxon>Bacteria</taxon>
        <taxon>Bacillati</taxon>
        <taxon>Actinomycetota</taxon>
        <taxon>Actinomycetes</taxon>
        <taxon>Streptosporangiales</taxon>
        <taxon>Thermomonosporaceae</taxon>
        <taxon>Actinocorallia</taxon>
    </lineage>
</organism>
<dbReference type="Proteomes" id="UP001500665">
    <property type="component" value="Unassembled WGS sequence"/>
</dbReference>
<keyword evidence="2" id="KW-1185">Reference proteome</keyword>
<name>A0ABN1QQN7_9ACTN</name>
<evidence type="ECO:0000313" key="1">
    <source>
        <dbReference type="EMBL" id="GAA0945856.1"/>
    </source>
</evidence>
<proteinExistence type="predicted"/>
<dbReference type="EMBL" id="BAAAHH010000005">
    <property type="protein sequence ID" value="GAA0945856.1"/>
    <property type="molecule type" value="Genomic_DNA"/>
</dbReference>
<reference evidence="1 2" key="1">
    <citation type="journal article" date="2019" name="Int. J. Syst. Evol. Microbiol.">
        <title>The Global Catalogue of Microorganisms (GCM) 10K type strain sequencing project: providing services to taxonomists for standard genome sequencing and annotation.</title>
        <authorList>
            <consortium name="The Broad Institute Genomics Platform"/>
            <consortium name="The Broad Institute Genome Sequencing Center for Infectious Disease"/>
            <person name="Wu L."/>
            <person name="Ma J."/>
        </authorList>
    </citation>
    <scope>NUCLEOTIDE SEQUENCE [LARGE SCALE GENOMIC DNA]</scope>
    <source>
        <strain evidence="1 2">JCM 10696</strain>
    </source>
</reference>
<comment type="caution">
    <text evidence="1">The sequence shown here is derived from an EMBL/GenBank/DDBJ whole genome shotgun (WGS) entry which is preliminary data.</text>
</comment>
<protein>
    <submittedName>
        <fullName evidence="1">Uncharacterized protein</fullName>
    </submittedName>
</protein>
<gene>
    <name evidence="1" type="ORF">GCM10009550_19950</name>
</gene>
<evidence type="ECO:0000313" key="2">
    <source>
        <dbReference type="Proteomes" id="UP001500665"/>
    </source>
</evidence>
<accession>A0ABN1QQN7</accession>